<dbReference type="PROSITE" id="PS51186">
    <property type="entry name" value="GNAT"/>
    <property type="match status" value="1"/>
</dbReference>
<dbReference type="GO" id="GO:0010485">
    <property type="term" value="F:histone H4 acetyltransferase activity"/>
    <property type="evidence" value="ECO:0007669"/>
    <property type="project" value="InterPro"/>
</dbReference>
<dbReference type="KEGG" id="cot:CORT_0E03940"/>
<dbReference type="InterPro" id="IPR016181">
    <property type="entry name" value="Acyl_CoA_acyltransferase"/>
</dbReference>
<evidence type="ECO:0000256" key="11">
    <source>
        <dbReference type="ARBA" id="ARBA00049524"/>
    </source>
</evidence>
<dbReference type="GeneID" id="14541043"/>
<keyword evidence="15" id="KW-1185">Reference proteome</keyword>
<comment type="catalytic activity">
    <reaction evidence="10">
        <text>N-terminal L-seryl-[histone H2A] + acetyl-CoA = N-terminal N(alpha)-acetyl-L-seryl-[histone H2A] + CoA + H(+)</text>
        <dbReference type="Rhea" id="RHEA:50600"/>
        <dbReference type="Rhea" id="RHEA-COMP:12742"/>
        <dbReference type="Rhea" id="RHEA-COMP:12744"/>
        <dbReference type="ChEBI" id="CHEBI:15378"/>
        <dbReference type="ChEBI" id="CHEBI:57287"/>
        <dbReference type="ChEBI" id="CHEBI:57288"/>
        <dbReference type="ChEBI" id="CHEBI:64738"/>
        <dbReference type="ChEBI" id="CHEBI:83690"/>
        <dbReference type="EC" id="2.3.1.257"/>
    </reaction>
</comment>
<dbReference type="RefSeq" id="XP_003870112.1">
    <property type="nucleotide sequence ID" value="XM_003870063.1"/>
</dbReference>
<name>H8X753_CANO9</name>
<evidence type="ECO:0000256" key="8">
    <source>
        <dbReference type="ARBA" id="ARBA00023242"/>
    </source>
</evidence>
<feature type="signal peptide" evidence="12">
    <location>
        <begin position="1"/>
        <end position="20"/>
    </location>
</feature>
<evidence type="ECO:0000256" key="1">
    <source>
        <dbReference type="ARBA" id="ARBA00004123"/>
    </source>
</evidence>
<dbReference type="GO" id="GO:0005634">
    <property type="term" value="C:nucleus"/>
    <property type="evidence" value="ECO:0007669"/>
    <property type="project" value="UniProtKB-SubCell"/>
</dbReference>
<dbReference type="EC" id="2.3.1.257" evidence="4"/>
<dbReference type="InterPro" id="IPR039949">
    <property type="entry name" value="NAA40"/>
</dbReference>
<dbReference type="PANTHER" id="PTHR20531">
    <property type="entry name" value="N-ALPHA-ACETYLTRANSFERASE 40"/>
    <property type="match status" value="1"/>
</dbReference>
<evidence type="ECO:0000256" key="3">
    <source>
        <dbReference type="ARBA" id="ARBA00008870"/>
    </source>
</evidence>
<dbReference type="GO" id="GO:0043998">
    <property type="term" value="F:histone H2A acetyltransferase activity"/>
    <property type="evidence" value="ECO:0007669"/>
    <property type="project" value="InterPro"/>
</dbReference>
<dbReference type="OrthoDB" id="424551at2759"/>
<sequence>MCFGWWFSLTNFSLFWRCASRVIISLLNIARTSYMEVSFEIGGEPFNEYSEDNVRLNELIAADVISNYMRGRFNFPKYNTTILQSKDLPKSLLKIAVDIIDGTIGNLYIKHNGSNWKREKKVELKEPGLLFVFLVDPKSTTVVAYICFKLCLDDDDDLVLYLYEIHITEEHQGQGLGQFLIDDFHKLCIDLVKSPNKLYKLLVGMALTVFSDNERALLWYRNMGYKLTVDSPVDKVLRNGKVIKPDYYLLKHVITI</sequence>
<keyword evidence="8" id="KW-0539">Nucleus</keyword>
<dbReference type="Pfam" id="PF00583">
    <property type="entry name" value="Acetyltransf_1"/>
    <property type="match status" value="1"/>
</dbReference>
<evidence type="ECO:0000256" key="9">
    <source>
        <dbReference type="ARBA" id="ARBA00023315"/>
    </source>
</evidence>
<keyword evidence="9" id="KW-0012">Acyltransferase</keyword>
<keyword evidence="12" id="KW-0732">Signal</keyword>
<evidence type="ECO:0000256" key="6">
    <source>
        <dbReference type="ARBA" id="ARBA00022490"/>
    </source>
</evidence>
<dbReference type="GO" id="GO:1990189">
    <property type="term" value="F:protein N-terminal-serine acetyltransferase activity"/>
    <property type="evidence" value="ECO:0007669"/>
    <property type="project" value="UniProtKB-EC"/>
</dbReference>
<dbReference type="PANTHER" id="PTHR20531:SF1">
    <property type="entry name" value="N-ALPHA-ACETYLTRANSFERASE 40"/>
    <property type="match status" value="1"/>
</dbReference>
<dbReference type="InterPro" id="IPR000182">
    <property type="entry name" value="GNAT_dom"/>
</dbReference>
<evidence type="ECO:0000256" key="5">
    <source>
        <dbReference type="ARBA" id="ARBA00015043"/>
    </source>
</evidence>
<evidence type="ECO:0000259" key="13">
    <source>
        <dbReference type="PROSITE" id="PS51186"/>
    </source>
</evidence>
<dbReference type="eggNOG" id="KOG2488">
    <property type="taxonomic scope" value="Eukaryota"/>
</dbReference>
<evidence type="ECO:0000313" key="14">
    <source>
        <dbReference type="EMBL" id="CCG23981.1"/>
    </source>
</evidence>
<evidence type="ECO:0000256" key="10">
    <source>
        <dbReference type="ARBA" id="ARBA00047821"/>
    </source>
</evidence>
<dbReference type="Proteomes" id="UP000005018">
    <property type="component" value="Chromosome 5"/>
</dbReference>
<evidence type="ECO:0000313" key="15">
    <source>
        <dbReference type="Proteomes" id="UP000005018"/>
    </source>
</evidence>
<comment type="similarity">
    <text evidence="3">Belongs to the acetyltransferase family. NAA40 subfamily.</text>
</comment>
<organism evidence="14 15">
    <name type="scientific">Candida orthopsilosis (strain 90-125)</name>
    <name type="common">Yeast</name>
    <dbReference type="NCBI Taxonomy" id="1136231"/>
    <lineage>
        <taxon>Eukaryota</taxon>
        <taxon>Fungi</taxon>
        <taxon>Dikarya</taxon>
        <taxon>Ascomycota</taxon>
        <taxon>Saccharomycotina</taxon>
        <taxon>Pichiomycetes</taxon>
        <taxon>Debaryomycetaceae</taxon>
        <taxon>Candida/Lodderomyces clade</taxon>
        <taxon>Candida</taxon>
    </lineage>
</organism>
<dbReference type="GO" id="GO:0005737">
    <property type="term" value="C:cytoplasm"/>
    <property type="evidence" value="ECO:0007669"/>
    <property type="project" value="UniProtKB-SubCell"/>
</dbReference>
<dbReference type="SUPFAM" id="SSF55729">
    <property type="entry name" value="Acyl-CoA N-acyltransferases (Nat)"/>
    <property type="match status" value="1"/>
</dbReference>
<evidence type="ECO:0000256" key="12">
    <source>
        <dbReference type="SAM" id="SignalP"/>
    </source>
</evidence>
<dbReference type="EMBL" id="HE681723">
    <property type="protein sequence ID" value="CCG23981.1"/>
    <property type="molecule type" value="Genomic_DNA"/>
</dbReference>
<feature type="domain" description="N-acetyltransferase" evidence="13">
    <location>
        <begin position="83"/>
        <end position="254"/>
    </location>
</feature>
<feature type="chain" id="PRO_5003616855" description="N-alpha-acetyltransferase 40" evidence="12">
    <location>
        <begin position="21"/>
        <end position="256"/>
    </location>
</feature>
<reference evidence="14 15" key="1">
    <citation type="journal article" date="2012" name="PLoS ONE">
        <title>Sequence and analysis of the genome of the pathogenic yeast Candida orthopsilosis.</title>
        <authorList>
            <person name="Riccombeni A."/>
            <person name="Vidanes G."/>
            <person name="Proux-Wera E."/>
            <person name="Wolfe K.H."/>
            <person name="Butler G."/>
        </authorList>
    </citation>
    <scope>NUCLEOTIDE SEQUENCE [LARGE SCALE GENOMIC DNA]</scope>
    <source>
        <strain evidence="14 15">Co 90-125</strain>
    </source>
</reference>
<evidence type="ECO:0000256" key="2">
    <source>
        <dbReference type="ARBA" id="ARBA00004496"/>
    </source>
</evidence>
<gene>
    <name evidence="14" type="ORF">CORT_0E03940</name>
</gene>
<dbReference type="AlphaFoldDB" id="H8X753"/>
<dbReference type="Gene3D" id="3.40.630.30">
    <property type="match status" value="1"/>
</dbReference>
<keyword evidence="6" id="KW-0963">Cytoplasm</keyword>
<evidence type="ECO:0000256" key="4">
    <source>
        <dbReference type="ARBA" id="ARBA00012950"/>
    </source>
</evidence>
<comment type="subcellular location">
    <subcellularLocation>
        <location evidence="2">Cytoplasm</location>
    </subcellularLocation>
    <subcellularLocation>
        <location evidence="1">Nucleus</location>
    </subcellularLocation>
</comment>
<keyword evidence="7" id="KW-0808">Transferase</keyword>
<proteinExistence type="inferred from homology"/>
<protein>
    <recommendedName>
        <fullName evidence="5">N-alpha-acetyltransferase 40</fullName>
        <ecNumber evidence="4">2.3.1.257</ecNumber>
    </recommendedName>
</protein>
<comment type="catalytic activity">
    <reaction evidence="11">
        <text>N-terminal L-seryl-[histone H4] + acetyl-CoA = N-terminal N(alpha)-acetyl-L-seryl-[histone H4] + CoA + H(+)</text>
        <dbReference type="Rhea" id="RHEA:50596"/>
        <dbReference type="Rhea" id="RHEA-COMP:12740"/>
        <dbReference type="Rhea" id="RHEA-COMP:12743"/>
        <dbReference type="ChEBI" id="CHEBI:15378"/>
        <dbReference type="ChEBI" id="CHEBI:57287"/>
        <dbReference type="ChEBI" id="CHEBI:57288"/>
        <dbReference type="ChEBI" id="CHEBI:64738"/>
        <dbReference type="ChEBI" id="CHEBI:83690"/>
        <dbReference type="EC" id="2.3.1.257"/>
    </reaction>
</comment>
<evidence type="ECO:0000256" key="7">
    <source>
        <dbReference type="ARBA" id="ARBA00022679"/>
    </source>
</evidence>
<dbReference type="HOGENOM" id="CLU_051699_2_2_1"/>
<accession>H8X753</accession>